<organism evidence="6 7">
    <name type="scientific">Afipia felis</name>
    <name type="common">Cat scratch disease bacillus</name>
    <dbReference type="NCBI Taxonomy" id="1035"/>
    <lineage>
        <taxon>Bacteria</taxon>
        <taxon>Pseudomonadati</taxon>
        <taxon>Pseudomonadota</taxon>
        <taxon>Alphaproteobacteria</taxon>
        <taxon>Hyphomicrobiales</taxon>
        <taxon>Nitrobacteraceae</taxon>
        <taxon>Afipia</taxon>
    </lineage>
</organism>
<dbReference type="InterPro" id="IPR012318">
    <property type="entry name" value="HTH_CRP"/>
</dbReference>
<dbReference type="InterPro" id="IPR018490">
    <property type="entry name" value="cNMP-bd_dom_sf"/>
</dbReference>
<evidence type="ECO:0000259" key="4">
    <source>
        <dbReference type="PROSITE" id="PS50042"/>
    </source>
</evidence>
<feature type="domain" description="Cyclic nucleotide-binding" evidence="4">
    <location>
        <begin position="2"/>
        <end position="79"/>
    </location>
</feature>
<dbReference type="PANTHER" id="PTHR24567:SF74">
    <property type="entry name" value="HTH-TYPE TRANSCRIPTIONAL REGULATOR ARCR"/>
    <property type="match status" value="1"/>
</dbReference>
<dbReference type="InterPro" id="IPR050397">
    <property type="entry name" value="Env_Response_Regulators"/>
</dbReference>
<dbReference type="AlphaFoldDB" id="A0A090MS46"/>
<dbReference type="EMBL" id="CCAZ020000001">
    <property type="protein sequence ID" value="CEG08404.1"/>
    <property type="molecule type" value="Genomic_DNA"/>
</dbReference>
<comment type="caution">
    <text evidence="6">The sequence shown here is derived from an EMBL/GenBank/DDBJ whole genome shotgun (WGS) entry which is preliminary data.</text>
</comment>
<dbReference type="InterPro" id="IPR036390">
    <property type="entry name" value="WH_DNA-bd_sf"/>
</dbReference>
<dbReference type="GO" id="GO:0005829">
    <property type="term" value="C:cytosol"/>
    <property type="evidence" value="ECO:0007669"/>
    <property type="project" value="TreeGrafter"/>
</dbReference>
<dbReference type="InterPro" id="IPR014710">
    <property type="entry name" value="RmlC-like_jellyroll"/>
</dbReference>
<dbReference type="SUPFAM" id="SSF51206">
    <property type="entry name" value="cAMP-binding domain-like"/>
    <property type="match status" value="1"/>
</dbReference>
<evidence type="ECO:0000313" key="6">
    <source>
        <dbReference type="EMBL" id="CEG08404.1"/>
    </source>
</evidence>
<keyword evidence="3" id="KW-0804">Transcription</keyword>
<evidence type="ECO:0000256" key="2">
    <source>
        <dbReference type="ARBA" id="ARBA00023125"/>
    </source>
</evidence>
<reference evidence="6 7" key="1">
    <citation type="journal article" date="2014" name="Genome Announc.">
        <title>Genome Sequence of Afipia felis Strain 76713, Isolated in Hospital Water Using an Amoeba Co-Culture Procedure.</title>
        <authorList>
            <person name="Benamar S."/>
            <person name="La Scola B."/>
            <person name="Croce O."/>
        </authorList>
    </citation>
    <scope>NUCLEOTIDE SEQUENCE [LARGE SCALE GENOMIC DNA]</scope>
    <source>
        <strain evidence="6 7">76713</strain>
    </source>
</reference>
<dbReference type="SUPFAM" id="SSF46785">
    <property type="entry name" value="Winged helix' DNA-binding domain"/>
    <property type="match status" value="1"/>
</dbReference>
<dbReference type="PROSITE" id="PS51063">
    <property type="entry name" value="HTH_CRP_2"/>
    <property type="match status" value="1"/>
</dbReference>
<protein>
    <submittedName>
        <fullName evidence="6">Nitrogen fixation regulation protein FixK</fullName>
    </submittedName>
</protein>
<evidence type="ECO:0000313" key="7">
    <source>
        <dbReference type="Proteomes" id="UP000035762"/>
    </source>
</evidence>
<feature type="domain" description="HTH crp-type" evidence="5">
    <location>
        <begin position="135"/>
        <end position="202"/>
    </location>
</feature>
<dbReference type="CDD" id="cd00038">
    <property type="entry name" value="CAP_ED"/>
    <property type="match status" value="1"/>
</dbReference>
<dbReference type="PROSITE" id="PS50042">
    <property type="entry name" value="CNMP_BINDING_3"/>
    <property type="match status" value="1"/>
</dbReference>
<keyword evidence="1" id="KW-0805">Transcription regulation</keyword>
<dbReference type="GO" id="GO:0003700">
    <property type="term" value="F:DNA-binding transcription factor activity"/>
    <property type="evidence" value="ECO:0007669"/>
    <property type="project" value="TreeGrafter"/>
</dbReference>
<dbReference type="SMART" id="SM00100">
    <property type="entry name" value="cNMP"/>
    <property type="match status" value="1"/>
</dbReference>
<accession>A0A090MS46</accession>
<name>A0A090MS46_AFIFE</name>
<dbReference type="Pfam" id="PF13545">
    <property type="entry name" value="HTH_Crp_2"/>
    <property type="match status" value="1"/>
</dbReference>
<keyword evidence="2" id="KW-0238">DNA-binding</keyword>
<dbReference type="STRING" id="1035.BN961_01819"/>
<dbReference type="Gene3D" id="2.60.120.10">
    <property type="entry name" value="Jelly Rolls"/>
    <property type="match status" value="1"/>
</dbReference>
<proteinExistence type="predicted"/>
<sequence>MTSTSVDNWLAAAVREAAVDRKLTAGEALFRCGDRTEGLIEVLTGRVRLTRTDSSGREVVLHVADPGETLAEASLFSSRYHCDAIASTHAIVRLYPKREVLAAFEANPKAARAFSATLAHQLMNLRTRIEQRNIRSAADRVRHFLALNTGADGRTVRLPGTLKDLSAELGLTHEALYRTLAKLEHSGEIKRRGSKIIVFQRV</sequence>
<keyword evidence="7" id="KW-1185">Reference proteome</keyword>
<dbReference type="PANTHER" id="PTHR24567">
    <property type="entry name" value="CRP FAMILY TRANSCRIPTIONAL REGULATORY PROTEIN"/>
    <property type="match status" value="1"/>
</dbReference>
<dbReference type="GO" id="GO:0003677">
    <property type="term" value="F:DNA binding"/>
    <property type="evidence" value="ECO:0007669"/>
    <property type="project" value="UniProtKB-KW"/>
</dbReference>
<dbReference type="Proteomes" id="UP000035762">
    <property type="component" value="Unassembled WGS sequence"/>
</dbReference>
<gene>
    <name evidence="6" type="primary">fixK_2</name>
    <name evidence="6" type="ORF">BN961_01819</name>
</gene>
<dbReference type="OrthoDB" id="571714at2"/>
<evidence type="ECO:0000256" key="1">
    <source>
        <dbReference type="ARBA" id="ARBA00023015"/>
    </source>
</evidence>
<evidence type="ECO:0000256" key="3">
    <source>
        <dbReference type="ARBA" id="ARBA00023163"/>
    </source>
</evidence>
<dbReference type="RefSeq" id="WP_048756313.1">
    <property type="nucleotide sequence ID" value="NZ_CCAZ020000001.1"/>
</dbReference>
<dbReference type="Pfam" id="PF00027">
    <property type="entry name" value="cNMP_binding"/>
    <property type="match status" value="1"/>
</dbReference>
<dbReference type="SMART" id="SM00419">
    <property type="entry name" value="HTH_CRP"/>
    <property type="match status" value="1"/>
</dbReference>
<dbReference type="InterPro" id="IPR000595">
    <property type="entry name" value="cNMP-bd_dom"/>
</dbReference>
<evidence type="ECO:0000259" key="5">
    <source>
        <dbReference type="PROSITE" id="PS51063"/>
    </source>
</evidence>